<evidence type="ECO:0000256" key="5">
    <source>
        <dbReference type="ARBA" id="ARBA00022679"/>
    </source>
</evidence>
<accession>A0A1I0CFP5</accession>
<dbReference type="EC" id="2.7.13.3" evidence="3"/>
<dbReference type="InterPro" id="IPR004358">
    <property type="entry name" value="Sig_transdc_His_kin-like_C"/>
</dbReference>
<evidence type="ECO:0000256" key="9">
    <source>
        <dbReference type="ARBA" id="ARBA00023012"/>
    </source>
</evidence>
<evidence type="ECO:0000313" key="14">
    <source>
        <dbReference type="EMBL" id="SET17883.1"/>
    </source>
</evidence>
<dbReference type="SUPFAM" id="SSF55874">
    <property type="entry name" value="ATPase domain of HSP90 chaperone/DNA topoisomerase II/histidine kinase"/>
    <property type="match status" value="1"/>
</dbReference>
<feature type="domain" description="Histidine kinase" evidence="12">
    <location>
        <begin position="247"/>
        <end position="446"/>
    </location>
</feature>
<keyword evidence="9" id="KW-0902">Two-component regulatory system</keyword>
<keyword evidence="6 11" id="KW-0812">Transmembrane</keyword>
<evidence type="ECO:0000313" key="15">
    <source>
        <dbReference type="Proteomes" id="UP000198762"/>
    </source>
</evidence>
<evidence type="ECO:0000256" key="10">
    <source>
        <dbReference type="ARBA" id="ARBA00023136"/>
    </source>
</evidence>
<gene>
    <name evidence="14" type="ORF">SAMN04487962_105117</name>
</gene>
<dbReference type="GO" id="GO:0005886">
    <property type="term" value="C:plasma membrane"/>
    <property type="evidence" value="ECO:0007669"/>
    <property type="project" value="TreeGrafter"/>
</dbReference>
<dbReference type="InterPro" id="IPR003594">
    <property type="entry name" value="HATPase_dom"/>
</dbReference>
<dbReference type="Gene3D" id="1.10.287.130">
    <property type="match status" value="1"/>
</dbReference>
<dbReference type="OrthoDB" id="9809567at2"/>
<dbReference type="InterPro" id="IPR005467">
    <property type="entry name" value="His_kinase_dom"/>
</dbReference>
<feature type="transmembrane region" description="Helical" evidence="11">
    <location>
        <begin position="166"/>
        <end position="187"/>
    </location>
</feature>
<evidence type="ECO:0000256" key="3">
    <source>
        <dbReference type="ARBA" id="ARBA00012438"/>
    </source>
</evidence>
<comment type="subcellular location">
    <subcellularLocation>
        <location evidence="2">Membrane</location>
    </subcellularLocation>
</comment>
<evidence type="ECO:0000259" key="12">
    <source>
        <dbReference type="PROSITE" id="PS50109"/>
    </source>
</evidence>
<dbReference type="RefSeq" id="WP_091849997.1">
    <property type="nucleotide sequence ID" value="NZ_FOHZ01000005.1"/>
</dbReference>
<evidence type="ECO:0000259" key="13">
    <source>
        <dbReference type="PROSITE" id="PS50885"/>
    </source>
</evidence>
<dbReference type="PANTHER" id="PTHR45436">
    <property type="entry name" value="SENSOR HISTIDINE KINASE YKOH"/>
    <property type="match status" value="1"/>
</dbReference>
<evidence type="ECO:0000256" key="4">
    <source>
        <dbReference type="ARBA" id="ARBA00022553"/>
    </source>
</evidence>
<dbReference type="PROSITE" id="PS50109">
    <property type="entry name" value="HIS_KIN"/>
    <property type="match status" value="1"/>
</dbReference>
<keyword evidence="10 11" id="KW-0472">Membrane</keyword>
<proteinExistence type="predicted"/>
<keyword evidence="8 11" id="KW-1133">Transmembrane helix</keyword>
<keyword evidence="15" id="KW-1185">Reference proteome</keyword>
<dbReference type="PROSITE" id="PS50885">
    <property type="entry name" value="HAMP"/>
    <property type="match status" value="1"/>
</dbReference>
<keyword evidence="5" id="KW-0808">Transferase</keyword>
<dbReference type="AlphaFoldDB" id="A0A1I0CFP5"/>
<protein>
    <recommendedName>
        <fullName evidence="3">histidine kinase</fullName>
        <ecNumber evidence="3">2.7.13.3</ecNumber>
    </recommendedName>
</protein>
<evidence type="ECO:0000256" key="2">
    <source>
        <dbReference type="ARBA" id="ARBA00004370"/>
    </source>
</evidence>
<dbReference type="SUPFAM" id="SSF47384">
    <property type="entry name" value="Homodimeric domain of signal transducing histidine kinase"/>
    <property type="match status" value="1"/>
</dbReference>
<dbReference type="STRING" id="430453.SAMN04487962_105117"/>
<dbReference type="InterPro" id="IPR036097">
    <property type="entry name" value="HisK_dim/P_sf"/>
</dbReference>
<evidence type="ECO:0000256" key="11">
    <source>
        <dbReference type="SAM" id="Phobius"/>
    </source>
</evidence>
<organism evidence="14 15">
    <name type="scientific">Marinobacter segnicrescens</name>
    <dbReference type="NCBI Taxonomy" id="430453"/>
    <lineage>
        <taxon>Bacteria</taxon>
        <taxon>Pseudomonadati</taxon>
        <taxon>Pseudomonadota</taxon>
        <taxon>Gammaproteobacteria</taxon>
        <taxon>Pseudomonadales</taxon>
        <taxon>Marinobacteraceae</taxon>
        <taxon>Marinobacter</taxon>
    </lineage>
</organism>
<dbReference type="Gene3D" id="3.30.565.10">
    <property type="entry name" value="Histidine kinase-like ATPase, C-terminal domain"/>
    <property type="match status" value="1"/>
</dbReference>
<dbReference type="InterPro" id="IPR050428">
    <property type="entry name" value="TCS_sensor_his_kinase"/>
</dbReference>
<reference evidence="15" key="1">
    <citation type="submission" date="2016-10" db="EMBL/GenBank/DDBJ databases">
        <authorList>
            <person name="Varghese N."/>
            <person name="Submissions S."/>
        </authorList>
    </citation>
    <scope>NUCLEOTIDE SEQUENCE [LARGE SCALE GENOMIC DNA]</scope>
    <source>
        <strain evidence="15">CGMCC 1.6489</strain>
    </source>
</reference>
<dbReference type="EMBL" id="FOHZ01000005">
    <property type="protein sequence ID" value="SET17883.1"/>
    <property type="molecule type" value="Genomic_DNA"/>
</dbReference>
<dbReference type="Pfam" id="PF02518">
    <property type="entry name" value="HATPase_c"/>
    <property type="match status" value="1"/>
</dbReference>
<evidence type="ECO:0000256" key="1">
    <source>
        <dbReference type="ARBA" id="ARBA00000085"/>
    </source>
</evidence>
<dbReference type="PANTHER" id="PTHR45436:SF5">
    <property type="entry name" value="SENSOR HISTIDINE KINASE TRCS"/>
    <property type="match status" value="1"/>
</dbReference>
<name>A0A1I0CFP5_9GAMM</name>
<dbReference type="Proteomes" id="UP000198762">
    <property type="component" value="Unassembled WGS sequence"/>
</dbReference>
<dbReference type="SMART" id="SM00387">
    <property type="entry name" value="HATPase_c"/>
    <property type="match status" value="1"/>
</dbReference>
<dbReference type="InterPro" id="IPR003660">
    <property type="entry name" value="HAMP_dom"/>
</dbReference>
<dbReference type="GO" id="GO:0000155">
    <property type="term" value="F:phosphorelay sensor kinase activity"/>
    <property type="evidence" value="ECO:0007669"/>
    <property type="project" value="InterPro"/>
</dbReference>
<dbReference type="CDD" id="cd06225">
    <property type="entry name" value="HAMP"/>
    <property type="match status" value="1"/>
</dbReference>
<comment type="catalytic activity">
    <reaction evidence="1">
        <text>ATP + protein L-histidine = ADP + protein N-phospho-L-histidine.</text>
        <dbReference type="EC" id="2.7.13.3"/>
    </reaction>
</comment>
<evidence type="ECO:0000256" key="7">
    <source>
        <dbReference type="ARBA" id="ARBA00022777"/>
    </source>
</evidence>
<dbReference type="InterPro" id="IPR036890">
    <property type="entry name" value="HATPase_C_sf"/>
</dbReference>
<evidence type="ECO:0000256" key="8">
    <source>
        <dbReference type="ARBA" id="ARBA00022989"/>
    </source>
</evidence>
<keyword evidence="4" id="KW-0597">Phosphoprotein</keyword>
<dbReference type="PRINTS" id="PR00344">
    <property type="entry name" value="BCTRLSENSOR"/>
</dbReference>
<sequence length="446" mass="48329">MLPGVRQWRVATRMVVSALVLMLLVLPIAGGVLAWNFREAVNTSFNDRLESLLDIVIAGTVYVPASDRLAMERELGDARFTRVYSGWYWQVRDQDDRVTTSRSLWDLRLPVPQAGGLSFQETSGPQGQALRVVSRQVRLANAPSTVQVSVAADLSGVNQEVDRFEALLAGSLATLGVLLLAMVWMQVHWGLRPLRRLEQSLGRVEAGQQQLLDTDLPEELARLAQAINLVLERDQRLIERGRATAGNLAHALKTPVSVLQTLSERLPQDQQGAFQAELQRLNEAVRHHLARASAAGPAGLGGAVNVEEALEPVLAALRTLASRRGLAFESVLSEARPVRVERQDLQELAGNLLENAINWAESRVRLSVEDAGTTGCQLQVEDDGPGMSEEQCNQALARGVRLDETRPGSGLGLAIVGDLVALYGGSLTLGRSPLGGLRVTVSIPGE</sequence>
<keyword evidence="7 14" id="KW-0418">Kinase</keyword>
<feature type="domain" description="HAMP" evidence="13">
    <location>
        <begin position="188"/>
        <end position="239"/>
    </location>
</feature>
<evidence type="ECO:0000256" key="6">
    <source>
        <dbReference type="ARBA" id="ARBA00022692"/>
    </source>
</evidence>